<evidence type="ECO:0000256" key="1">
    <source>
        <dbReference type="SAM" id="SignalP"/>
    </source>
</evidence>
<dbReference type="AlphaFoldDB" id="A0A8J3E5E2"/>
<reference evidence="2" key="2">
    <citation type="submission" date="2020-09" db="EMBL/GenBank/DDBJ databases">
        <authorList>
            <person name="Sun Q."/>
            <person name="Zhou Y."/>
        </authorList>
    </citation>
    <scope>NUCLEOTIDE SEQUENCE</scope>
    <source>
        <strain evidence="2">CGMCC 1.15725</strain>
    </source>
</reference>
<organism evidence="2 3">
    <name type="scientific">Aliidongia dinghuensis</name>
    <dbReference type="NCBI Taxonomy" id="1867774"/>
    <lineage>
        <taxon>Bacteria</taxon>
        <taxon>Pseudomonadati</taxon>
        <taxon>Pseudomonadota</taxon>
        <taxon>Alphaproteobacteria</taxon>
        <taxon>Rhodospirillales</taxon>
        <taxon>Dongiaceae</taxon>
        <taxon>Aliidongia</taxon>
    </lineage>
</organism>
<keyword evidence="1" id="KW-0732">Signal</keyword>
<comment type="caution">
    <text evidence="2">The sequence shown here is derived from an EMBL/GenBank/DDBJ whole genome shotgun (WGS) entry which is preliminary data.</text>
</comment>
<reference evidence="2" key="1">
    <citation type="journal article" date="2014" name="Int. J. Syst. Evol. Microbiol.">
        <title>Complete genome sequence of Corynebacterium casei LMG S-19264T (=DSM 44701T), isolated from a smear-ripened cheese.</title>
        <authorList>
            <consortium name="US DOE Joint Genome Institute (JGI-PGF)"/>
            <person name="Walter F."/>
            <person name="Albersmeier A."/>
            <person name="Kalinowski J."/>
            <person name="Ruckert C."/>
        </authorList>
    </citation>
    <scope>NUCLEOTIDE SEQUENCE</scope>
    <source>
        <strain evidence="2">CGMCC 1.15725</strain>
    </source>
</reference>
<evidence type="ECO:0000313" key="3">
    <source>
        <dbReference type="Proteomes" id="UP000646365"/>
    </source>
</evidence>
<evidence type="ECO:0008006" key="4">
    <source>
        <dbReference type="Google" id="ProtNLM"/>
    </source>
</evidence>
<feature type="signal peptide" evidence="1">
    <location>
        <begin position="1"/>
        <end position="20"/>
    </location>
</feature>
<dbReference type="Proteomes" id="UP000646365">
    <property type="component" value="Unassembled WGS sequence"/>
</dbReference>
<dbReference type="RefSeq" id="WP_189046921.1">
    <property type="nucleotide sequence ID" value="NZ_BMJQ01000007.1"/>
</dbReference>
<feature type="chain" id="PRO_5035282827" description="C-type lysozyme inhibitor domain-containing protein" evidence="1">
    <location>
        <begin position="21"/>
        <end position="290"/>
    </location>
</feature>
<gene>
    <name evidence="2" type="ORF">GCM10011611_28960</name>
</gene>
<name>A0A8J3E5E2_9PROT</name>
<sequence>MSRVLPLCVVFILLWGSVQAAAGQPEQAARDYLEGIWLTNKRPDASSCLAEGTPNTQIEFDFRKSGGRILVFEPPDLFSAIAIPEISVENDIITVRRQRRDGSYADDVRLRRLSPDQFEILSASGGKPGDAYRCDDASTQVDDAIPSAMLQKLTPDITGSQGFIEVDPAVSDADLCQGNAPAGRRSKPRWLQFELLGPAHYWIFGEGFRSEHRLIFDYVRAVRQVDDHTLRLEMQEHLETSGGWDSPGSGGETYTLTIVDQDSRIFVPELSATFVRCSADQPGSIGMHRW</sequence>
<evidence type="ECO:0000313" key="2">
    <source>
        <dbReference type="EMBL" id="GGF21075.1"/>
    </source>
</evidence>
<dbReference type="EMBL" id="BMJQ01000007">
    <property type="protein sequence ID" value="GGF21075.1"/>
    <property type="molecule type" value="Genomic_DNA"/>
</dbReference>
<proteinExistence type="predicted"/>
<protein>
    <recommendedName>
        <fullName evidence="4">C-type lysozyme inhibitor domain-containing protein</fullName>
    </recommendedName>
</protein>
<keyword evidence="3" id="KW-1185">Reference proteome</keyword>
<accession>A0A8J3E5E2</accession>